<dbReference type="Gene3D" id="3.10.20.30">
    <property type="match status" value="1"/>
</dbReference>
<proteinExistence type="predicted"/>
<organism evidence="1 2">
    <name type="scientific">Methanosalsum natronophilum</name>
    <dbReference type="NCBI Taxonomy" id="768733"/>
    <lineage>
        <taxon>Archaea</taxon>
        <taxon>Methanobacteriati</taxon>
        <taxon>Methanobacteriota</taxon>
        <taxon>Stenosarchaea group</taxon>
        <taxon>Methanomicrobia</taxon>
        <taxon>Methanosarcinales</taxon>
        <taxon>Methanosarcinaceae</taxon>
        <taxon>Methanosalsum</taxon>
    </lineage>
</organism>
<dbReference type="InterPro" id="IPR010038">
    <property type="entry name" value="MoaD_arc-typ"/>
</dbReference>
<dbReference type="InterPro" id="IPR054834">
    <property type="entry name" value="SAMP1_3"/>
</dbReference>
<dbReference type="AlphaFoldDB" id="A0A424Z4M3"/>
<dbReference type="PANTHER" id="PTHR38031">
    <property type="entry name" value="SULFUR CARRIER PROTEIN SLR0821-RELATED"/>
    <property type="match status" value="1"/>
</dbReference>
<dbReference type="Pfam" id="PF02597">
    <property type="entry name" value="ThiS"/>
    <property type="match status" value="1"/>
</dbReference>
<dbReference type="InterPro" id="IPR012675">
    <property type="entry name" value="Beta-grasp_dom_sf"/>
</dbReference>
<name>A0A424Z4M3_9EURY</name>
<accession>A0A424Z4M3</accession>
<dbReference type="NCBIfam" id="NF041918">
    <property type="entry name" value="SAMP1"/>
    <property type="match status" value="1"/>
</dbReference>
<dbReference type="PANTHER" id="PTHR38031:SF1">
    <property type="entry name" value="SULFUR CARRIER PROTEIN CYSO"/>
    <property type="match status" value="1"/>
</dbReference>
<comment type="caution">
    <text evidence="1">The sequence shown here is derived from an EMBL/GenBank/DDBJ whole genome shotgun (WGS) entry which is preliminary data.</text>
</comment>
<reference evidence="1 2" key="1">
    <citation type="submission" date="2018-08" db="EMBL/GenBank/DDBJ databases">
        <title>The metabolism and importance of syntrophic acetate oxidation coupled to methane or sulfide production in haloalkaline environments.</title>
        <authorList>
            <person name="Timmers P.H.A."/>
            <person name="Vavourakis C.D."/>
            <person name="Sorokin D.Y."/>
            <person name="Sinninghe Damste J.S."/>
            <person name="Muyzer G."/>
            <person name="Stams A.J.M."/>
            <person name="Plugge C.M."/>
        </authorList>
    </citation>
    <scope>NUCLEOTIDE SEQUENCE [LARGE SCALE GENOMIC DNA]</scope>
    <source>
        <strain evidence="1">MSAO_Arc3</strain>
    </source>
</reference>
<dbReference type="NCBIfam" id="TIGR01687">
    <property type="entry name" value="moaD_arch"/>
    <property type="match status" value="1"/>
</dbReference>
<dbReference type="InterPro" id="IPR052045">
    <property type="entry name" value="Sulfur_Carrier/Prot_Modifier"/>
</dbReference>
<dbReference type="EMBL" id="QZAB01000037">
    <property type="protein sequence ID" value="RQD92387.1"/>
    <property type="molecule type" value="Genomic_DNA"/>
</dbReference>
<sequence>YEAKNLIELLHKFIDEYPDANSIVFEDSGNDLQGYINIFINGTNIMHLDGINSSLSDGDEVAILPPVSGG</sequence>
<dbReference type="InterPro" id="IPR016155">
    <property type="entry name" value="Mopterin_synth/thiamin_S_b"/>
</dbReference>
<evidence type="ECO:0000313" key="2">
    <source>
        <dbReference type="Proteomes" id="UP000284763"/>
    </source>
</evidence>
<gene>
    <name evidence="1" type="ORF">D5R95_00425</name>
</gene>
<evidence type="ECO:0000313" key="1">
    <source>
        <dbReference type="EMBL" id="RQD92387.1"/>
    </source>
</evidence>
<dbReference type="Proteomes" id="UP000284763">
    <property type="component" value="Unassembled WGS sequence"/>
</dbReference>
<dbReference type="InterPro" id="IPR003749">
    <property type="entry name" value="ThiS/MoaD-like"/>
</dbReference>
<feature type="non-terminal residue" evidence="1">
    <location>
        <position position="1"/>
    </location>
</feature>
<dbReference type="SUPFAM" id="SSF54285">
    <property type="entry name" value="MoaD/ThiS"/>
    <property type="match status" value="1"/>
</dbReference>
<protein>
    <submittedName>
        <fullName evidence="1">MoaD family protein</fullName>
    </submittedName>
</protein>